<proteinExistence type="inferred from homology"/>
<organism evidence="4 5">
    <name type="scientific">Sphingobium limneticum</name>
    <dbReference type="NCBI Taxonomy" id="1007511"/>
    <lineage>
        <taxon>Bacteria</taxon>
        <taxon>Pseudomonadati</taxon>
        <taxon>Pseudomonadota</taxon>
        <taxon>Alphaproteobacteria</taxon>
        <taxon>Sphingomonadales</taxon>
        <taxon>Sphingomonadaceae</taxon>
        <taxon>Sphingobium</taxon>
    </lineage>
</organism>
<dbReference type="EMBL" id="VYQB01000024">
    <property type="protein sequence ID" value="KAA9012265.1"/>
    <property type="molecule type" value="Genomic_DNA"/>
</dbReference>
<dbReference type="SUPFAM" id="SSF55961">
    <property type="entry name" value="Bet v1-like"/>
    <property type="match status" value="1"/>
</dbReference>
<dbReference type="Pfam" id="PF08327">
    <property type="entry name" value="AHSA1"/>
    <property type="match status" value="1"/>
</dbReference>
<feature type="domain" description="Activator of Hsp90 ATPase homologue 1/2-like C-terminal" evidence="2">
    <location>
        <begin position="19"/>
        <end position="157"/>
    </location>
</feature>
<accession>A0A5J5HSN3</accession>
<evidence type="ECO:0000256" key="1">
    <source>
        <dbReference type="ARBA" id="ARBA00006817"/>
    </source>
</evidence>
<evidence type="ECO:0000313" key="6">
    <source>
        <dbReference type="Proteomes" id="UP000326364"/>
    </source>
</evidence>
<dbReference type="Proteomes" id="UP000326364">
    <property type="component" value="Unassembled WGS sequence"/>
</dbReference>
<dbReference type="EMBL" id="VYQA01000024">
    <property type="protein sequence ID" value="KAA9024726.1"/>
    <property type="molecule type" value="Genomic_DNA"/>
</dbReference>
<keyword evidence="6" id="KW-1185">Reference proteome</keyword>
<protein>
    <submittedName>
        <fullName evidence="4">ATPase</fullName>
    </submittedName>
</protein>
<evidence type="ECO:0000259" key="2">
    <source>
        <dbReference type="Pfam" id="PF08327"/>
    </source>
</evidence>
<gene>
    <name evidence="4" type="ORF">F4U95_21580</name>
    <name evidence="3" type="ORF">F4U96_21465</name>
</gene>
<dbReference type="Gene3D" id="3.30.530.20">
    <property type="match status" value="1"/>
</dbReference>
<reference evidence="5 6" key="1">
    <citation type="submission" date="2019-09" db="EMBL/GenBank/DDBJ databases">
        <authorList>
            <person name="Feng G."/>
        </authorList>
    </citation>
    <scope>NUCLEOTIDE SEQUENCE [LARGE SCALE GENOMIC DNA]</scope>
    <source>
        <strain evidence="4 5">KACC 19283</strain>
        <strain evidence="3 6">KACC 19284</strain>
    </source>
</reference>
<comment type="caution">
    <text evidence="4">The sequence shown here is derived from an EMBL/GenBank/DDBJ whole genome shotgun (WGS) entry which is preliminary data.</text>
</comment>
<dbReference type="InterPro" id="IPR023393">
    <property type="entry name" value="START-like_dom_sf"/>
</dbReference>
<dbReference type="AlphaFoldDB" id="A0A5J5HSN3"/>
<dbReference type="Proteomes" id="UP000325933">
    <property type="component" value="Unassembled WGS sequence"/>
</dbReference>
<dbReference type="RefSeq" id="WP_120253343.1">
    <property type="nucleotide sequence ID" value="NZ_VYPZ01000028.1"/>
</dbReference>
<dbReference type="InterPro" id="IPR013538">
    <property type="entry name" value="ASHA1/2-like_C"/>
</dbReference>
<comment type="similarity">
    <text evidence="1">Belongs to the AHA1 family.</text>
</comment>
<evidence type="ECO:0000313" key="3">
    <source>
        <dbReference type="EMBL" id="KAA9012265.1"/>
    </source>
</evidence>
<evidence type="ECO:0000313" key="4">
    <source>
        <dbReference type="EMBL" id="KAA9024726.1"/>
    </source>
</evidence>
<name>A0A5J5HSN3_9SPHN</name>
<sequence length="159" mass="17685">MREARNEARIDKASRVILASARTLYRAFLDAEMMANWRAPEGMTAQVSDFRPQACGGYRMVLHYDDQRNEAFGKSGPGKDAVEVRFAQMLPEEKIVEEVRFVSDDPAFAGVMTLVTTFEKDRDGTRVTFSAHDVPEGISAADHALGMAQSLLNLARLTE</sequence>
<evidence type="ECO:0000313" key="5">
    <source>
        <dbReference type="Proteomes" id="UP000325933"/>
    </source>
</evidence>